<dbReference type="EMBL" id="CP045836">
    <property type="protein sequence ID" value="QGG54161.1"/>
    <property type="molecule type" value="Genomic_DNA"/>
</dbReference>
<evidence type="ECO:0000313" key="1">
    <source>
        <dbReference type="EMBL" id="QGG54161.1"/>
    </source>
</evidence>
<evidence type="ECO:0000313" key="2">
    <source>
        <dbReference type="Proteomes" id="UP000373269"/>
    </source>
</evidence>
<sequence>MSKEQTREEIQAMIDQLKKELTGDMMKDMEIKDQIHKLEMELNQVKPPDSPFECFGCGS</sequence>
<name>A0ABX6DHP8_9BACI</name>
<protein>
    <submittedName>
        <fullName evidence="1">Uncharacterized protein</fullName>
    </submittedName>
</protein>
<proteinExistence type="predicted"/>
<dbReference type="Proteomes" id="UP000373269">
    <property type="component" value="Plasmid unnamed"/>
</dbReference>
<reference evidence="1 2" key="1">
    <citation type="submission" date="2019-11" db="EMBL/GenBank/DDBJ databases">
        <title>Whole Genome Sequencing and Comparative Genomic Analyses of Lysinibacillus pakistanensis LZH-9, a Halotolerant Strain with Excellent COD Removal Capability.</title>
        <authorList>
            <person name="Zhou H."/>
        </authorList>
    </citation>
    <scope>NUCLEOTIDE SEQUENCE [LARGE SCALE GENOMIC DNA]</scope>
    <source>
        <strain evidence="1 2">LZH-9</strain>
        <plasmid evidence="1 2">unnamed</plasmid>
    </source>
</reference>
<keyword evidence="2" id="KW-1185">Reference proteome</keyword>
<accession>A0ABX6DHP8</accession>
<organism evidence="1 2">
    <name type="scientific">Lysinibacillus pakistanensis</name>
    <dbReference type="NCBI Taxonomy" id="759811"/>
    <lineage>
        <taxon>Bacteria</taxon>
        <taxon>Bacillati</taxon>
        <taxon>Bacillota</taxon>
        <taxon>Bacilli</taxon>
        <taxon>Bacillales</taxon>
        <taxon>Bacillaceae</taxon>
        <taxon>Lysinibacillus</taxon>
    </lineage>
</organism>
<gene>
    <name evidence="1" type="ORF">GDS87_24805</name>
</gene>
<geneLocation type="plasmid" evidence="1 2">
    <name>unnamed</name>
</geneLocation>
<keyword evidence="1" id="KW-0614">Plasmid</keyword>